<evidence type="ECO:0000313" key="1">
    <source>
        <dbReference type="EMBL" id="KAK1147914.1"/>
    </source>
</evidence>
<name>A0ACC3BBL7_9EURO</name>
<dbReference type="Proteomes" id="UP001177260">
    <property type="component" value="Unassembled WGS sequence"/>
</dbReference>
<accession>A0ACC3BBL7</accession>
<organism evidence="1 2">
    <name type="scientific">Aspergillus melleus</name>
    <dbReference type="NCBI Taxonomy" id="138277"/>
    <lineage>
        <taxon>Eukaryota</taxon>
        <taxon>Fungi</taxon>
        <taxon>Dikarya</taxon>
        <taxon>Ascomycota</taxon>
        <taxon>Pezizomycotina</taxon>
        <taxon>Eurotiomycetes</taxon>
        <taxon>Eurotiomycetidae</taxon>
        <taxon>Eurotiales</taxon>
        <taxon>Aspergillaceae</taxon>
        <taxon>Aspergillus</taxon>
        <taxon>Aspergillus subgen. Circumdati</taxon>
    </lineage>
</organism>
<proteinExistence type="predicted"/>
<comment type="caution">
    <text evidence="1">The sequence shown here is derived from an EMBL/GenBank/DDBJ whole genome shotgun (WGS) entry which is preliminary data.</text>
</comment>
<dbReference type="EMBL" id="JAOPJF010000010">
    <property type="protein sequence ID" value="KAK1147914.1"/>
    <property type="molecule type" value="Genomic_DNA"/>
</dbReference>
<reference evidence="1 2" key="1">
    <citation type="journal article" date="2023" name="ACS Omega">
        <title>Identification of the Neoaspergillic Acid Biosynthesis Gene Cluster by Establishing an In Vitro CRISPR-Ribonucleoprotein Genetic System in Aspergillus melleus.</title>
        <authorList>
            <person name="Yuan B."/>
            <person name="Grau M.F."/>
            <person name="Murata R.M."/>
            <person name="Torok T."/>
            <person name="Venkateswaran K."/>
            <person name="Stajich J.E."/>
            <person name="Wang C.C.C."/>
        </authorList>
    </citation>
    <scope>NUCLEOTIDE SEQUENCE [LARGE SCALE GENOMIC DNA]</scope>
    <source>
        <strain evidence="1 2">IMV 1140</strain>
    </source>
</reference>
<sequence>MAQTAANQATSIAMKYSKPALNSPAETLKTQVVKCVTAHRSLAVTAAITVSVVAAPALVSAPLLSAAGFSAQGVQGYSLAAGVQSIIGNVGVGSAFATLQSAGAGGAGLAAVNGITQVGAAVAGIGTALKSFNIKS</sequence>
<keyword evidence="2" id="KW-1185">Reference proteome</keyword>
<evidence type="ECO:0000313" key="2">
    <source>
        <dbReference type="Proteomes" id="UP001177260"/>
    </source>
</evidence>
<protein>
    <submittedName>
        <fullName evidence="1">Uncharacterized protein</fullName>
    </submittedName>
</protein>
<gene>
    <name evidence="1" type="ORF">N8T08_000430</name>
</gene>